<dbReference type="RefSeq" id="WP_124087613.1">
    <property type="nucleotide sequence ID" value="NZ_UXAW01000084.1"/>
</dbReference>
<evidence type="ECO:0000313" key="1">
    <source>
        <dbReference type="EMBL" id="VDC31422.1"/>
    </source>
</evidence>
<sequence>MAKQAGRLATLKVGASTIAGVRVLNINWNGTPIDTTDQNDAGFQTFLVGVMATDTLELTVEGLEEDQVLRKAALKSGQSAKFIADAEFKFPNGDTITGDFVLTTYTEGQPYDNATSFNATFVRNSAHTFADAPGGGG</sequence>
<accession>A0A3P5XA45</accession>
<reference evidence="1 2" key="1">
    <citation type="submission" date="2018-11" db="EMBL/GenBank/DDBJ databases">
        <authorList>
            <person name="Criscuolo A."/>
        </authorList>
    </citation>
    <scope>NUCLEOTIDE SEQUENCE [LARGE SCALE GENOMIC DNA]</scope>
    <source>
        <strain evidence="1">ACIP111625</strain>
    </source>
</reference>
<protein>
    <submittedName>
        <fullName evidence="1">Phage major tail protein 2</fullName>
    </submittedName>
</protein>
<keyword evidence="2" id="KW-1185">Reference proteome</keyword>
<dbReference type="EMBL" id="UXAW01000084">
    <property type="protein sequence ID" value="VDC31422.1"/>
    <property type="molecule type" value="Genomic_DNA"/>
</dbReference>
<proteinExistence type="predicted"/>
<dbReference type="Proteomes" id="UP000277498">
    <property type="component" value="Unassembled WGS sequence"/>
</dbReference>
<dbReference type="OrthoDB" id="7266971at2"/>
<evidence type="ECO:0000313" key="2">
    <source>
        <dbReference type="Proteomes" id="UP000277498"/>
    </source>
</evidence>
<name>A0A3P5XA45_9RHOB</name>
<gene>
    <name evidence="1" type="ORF">XINFAN_02884</name>
</gene>
<organism evidence="1 2">
    <name type="scientific">Pseudogemmobacter humi</name>
    <dbReference type="NCBI Taxonomy" id="2483812"/>
    <lineage>
        <taxon>Bacteria</taxon>
        <taxon>Pseudomonadati</taxon>
        <taxon>Pseudomonadota</taxon>
        <taxon>Alphaproteobacteria</taxon>
        <taxon>Rhodobacterales</taxon>
        <taxon>Paracoccaceae</taxon>
        <taxon>Pseudogemmobacter</taxon>
    </lineage>
</organism>
<dbReference type="AlphaFoldDB" id="A0A3P5XA45"/>